<organism evidence="1 2">
    <name type="scientific">Rhizobium tumorigenes</name>
    <dbReference type="NCBI Taxonomy" id="2041385"/>
    <lineage>
        <taxon>Bacteria</taxon>
        <taxon>Pseudomonadati</taxon>
        <taxon>Pseudomonadota</taxon>
        <taxon>Alphaproteobacteria</taxon>
        <taxon>Hyphomicrobiales</taxon>
        <taxon>Rhizobiaceae</taxon>
        <taxon>Rhizobium/Agrobacterium group</taxon>
        <taxon>Rhizobium</taxon>
    </lineage>
</organism>
<dbReference type="EMBL" id="CP117260">
    <property type="protein sequence ID" value="WFR99190.1"/>
    <property type="molecule type" value="Genomic_DNA"/>
</dbReference>
<accession>A0AAF1KV47</accession>
<evidence type="ECO:0000313" key="1">
    <source>
        <dbReference type="EMBL" id="WFR99190.1"/>
    </source>
</evidence>
<evidence type="ECO:0000313" key="2">
    <source>
        <dbReference type="Proteomes" id="UP000249499"/>
    </source>
</evidence>
<name>A0AAF1KV47_9HYPH</name>
<geneLocation type="plasmid" evidence="1 2">
    <name>unnamed3</name>
</geneLocation>
<dbReference type="RefSeq" id="WP_111218381.1">
    <property type="nucleotide sequence ID" value="NZ_CP117260.1"/>
</dbReference>
<dbReference type="KEGG" id="rtu:PR017_27760"/>
<reference evidence="2" key="2">
    <citation type="journal article" date="2023" name="MicrobiologyOpen">
        <title>Genomics of the tumorigenes clade of the family Rhizobiaceae and description of Rhizobium rhododendri sp. nov.</title>
        <authorList>
            <person name="Kuzmanovic N."/>
            <person name="diCenzo G.C."/>
            <person name="Bunk B."/>
            <person name="Sproeer C."/>
            <person name="Fruehling A."/>
            <person name="Neumann-Schaal M."/>
            <person name="Overmann J."/>
            <person name="Smalla K."/>
        </authorList>
    </citation>
    <scope>NUCLEOTIDE SEQUENCE [LARGE SCALE GENOMIC DNA]</scope>
    <source>
        <strain evidence="2">1078</strain>
        <plasmid evidence="2">unnamed3</plasmid>
    </source>
</reference>
<keyword evidence="1" id="KW-0614">Plasmid</keyword>
<sequence length="285" mass="29306">MTNKDLSQHVFKTRRVSWKAAGLCVSLSLGSCSSVPLTESGSLTSYSSLGASEGRFTKSRSYVDTPALLAASSIAISPTRLSPEAYSRVHNIGNGRLVSNALDRALCVDLSDKYHVVGPGEPADIIVKVVITDIVPTGKFAAGLSTAVSLGSSVVLPVGVPRLPIGLGGLAVEAEALDNNGIQRAAIVWSRGANSITNEARISEVGDAYGLASSFAGQFAEMLAKGKKTSGLNLSLPSRQKLQSQLGGAPKNAACEAYGRSPGIPGLALGLLGAPPSWADHGPKL</sequence>
<proteinExistence type="predicted"/>
<dbReference type="Pfam" id="PF11769">
    <property type="entry name" value="DUF3313"/>
    <property type="match status" value="1"/>
</dbReference>
<dbReference type="PROSITE" id="PS51257">
    <property type="entry name" value="PROKAR_LIPOPROTEIN"/>
    <property type="match status" value="1"/>
</dbReference>
<dbReference type="Proteomes" id="UP000249499">
    <property type="component" value="Plasmid unnamed3"/>
</dbReference>
<dbReference type="AlphaFoldDB" id="A0AAF1KV47"/>
<dbReference type="InterPro" id="IPR021747">
    <property type="entry name" value="DUF3313"/>
</dbReference>
<keyword evidence="2" id="KW-1185">Reference proteome</keyword>
<protein>
    <submittedName>
        <fullName evidence="1">DUF3313 domain-containing protein</fullName>
    </submittedName>
</protein>
<reference evidence="1 2" key="1">
    <citation type="journal article" date="2018" name="Sci. Rep.">
        <title>Rhizobium tumorigenes sp. nov., a novel plant tumorigenic bacterium isolated from cane gall tumors on thornless blackberry.</title>
        <authorList>
            <person name="Kuzmanovi N."/>
            <person name="Smalla K."/>
            <person name="Gronow S."/>
            <person name="PuBawska J."/>
        </authorList>
    </citation>
    <scope>NUCLEOTIDE SEQUENCE [LARGE SCALE GENOMIC DNA]</scope>
    <source>
        <strain evidence="1 2">1078</strain>
    </source>
</reference>
<gene>
    <name evidence="1" type="ORF">PR017_27760</name>
</gene>